<proteinExistence type="predicted"/>
<dbReference type="AlphaFoldDB" id="A0A1V9EZ30"/>
<reference evidence="2" key="1">
    <citation type="submission" date="2016-04" db="EMBL/GenBank/DDBJ databases">
        <authorList>
            <person name="Chen L."/>
            <person name="Zhuang W."/>
            <person name="Wang G."/>
        </authorList>
    </citation>
    <scope>NUCLEOTIDE SEQUENCE [LARGE SCALE GENOMIC DNA]</scope>
    <source>
        <strain evidence="2">208</strain>
    </source>
</reference>
<dbReference type="OrthoDB" id="117483at2"/>
<dbReference type="InterPro" id="IPR006311">
    <property type="entry name" value="TAT_signal"/>
</dbReference>
<dbReference type="InterPro" id="IPR007061">
    <property type="entry name" value="MST-like"/>
</dbReference>
<dbReference type="Gene3D" id="1.20.120.450">
    <property type="entry name" value="dinb family like domain"/>
    <property type="match status" value="1"/>
</dbReference>
<protein>
    <recommendedName>
        <fullName evidence="3">DUF664 domain-containing protein</fullName>
    </recommendedName>
</protein>
<evidence type="ECO:0000313" key="2">
    <source>
        <dbReference type="Proteomes" id="UP000192276"/>
    </source>
</evidence>
<accession>A0A1V9EZ30</accession>
<dbReference type="STRING" id="550983.A4R26_29765"/>
<sequence>MKPEATTNRRGFIKTTATLATGLTALPAIMMAADRAVEDGIHIIGPKEGFSPQVGTLVSMMNWMRETVLRSVKGMKMEELDYLHDPKSNTIGAMLLHLAATEAYYQGNTFEGLREFKDKAKWSVPMSLGDEGRKIIKGHDLAYYVDILRETREKTLAELRRRDDKWLMTVDPKFFGGQPTNNYCKWFHVVEHESNHNGQIKWIKGRLPGAAGGGD</sequence>
<comment type="caution">
    <text evidence="1">The sequence shown here is derived from an EMBL/GenBank/DDBJ whole genome shotgun (WGS) entry which is preliminary data.</text>
</comment>
<organism evidence="1 2">
    <name type="scientific">Niastella populi</name>
    <dbReference type="NCBI Taxonomy" id="550983"/>
    <lineage>
        <taxon>Bacteria</taxon>
        <taxon>Pseudomonadati</taxon>
        <taxon>Bacteroidota</taxon>
        <taxon>Chitinophagia</taxon>
        <taxon>Chitinophagales</taxon>
        <taxon>Chitinophagaceae</taxon>
        <taxon>Niastella</taxon>
    </lineage>
</organism>
<dbReference type="PROSITE" id="PS51318">
    <property type="entry name" value="TAT"/>
    <property type="match status" value="1"/>
</dbReference>
<keyword evidence="2" id="KW-1185">Reference proteome</keyword>
<dbReference type="Pfam" id="PF04978">
    <property type="entry name" value="MST"/>
    <property type="match status" value="1"/>
</dbReference>
<evidence type="ECO:0008006" key="3">
    <source>
        <dbReference type="Google" id="ProtNLM"/>
    </source>
</evidence>
<dbReference type="Proteomes" id="UP000192276">
    <property type="component" value="Unassembled WGS sequence"/>
</dbReference>
<dbReference type="SUPFAM" id="SSF109854">
    <property type="entry name" value="DinB/YfiT-like putative metalloenzymes"/>
    <property type="match status" value="1"/>
</dbReference>
<evidence type="ECO:0000313" key="1">
    <source>
        <dbReference type="EMBL" id="OQP51204.1"/>
    </source>
</evidence>
<gene>
    <name evidence="1" type="ORF">A4R26_29765</name>
</gene>
<dbReference type="RefSeq" id="WP_081169973.1">
    <property type="nucleotide sequence ID" value="NZ_LWBP01000219.1"/>
</dbReference>
<dbReference type="EMBL" id="LWBP01000219">
    <property type="protein sequence ID" value="OQP51204.1"/>
    <property type="molecule type" value="Genomic_DNA"/>
</dbReference>
<name>A0A1V9EZ30_9BACT</name>
<dbReference type="InterPro" id="IPR034660">
    <property type="entry name" value="DinB/YfiT-like"/>
</dbReference>